<dbReference type="Pfam" id="PF08241">
    <property type="entry name" value="Methyltransf_11"/>
    <property type="match status" value="1"/>
</dbReference>
<gene>
    <name evidence="2" type="ORF">A2803_05890</name>
</gene>
<comment type="caution">
    <text evidence="2">The sequence shown here is derived from an EMBL/GenBank/DDBJ whole genome shotgun (WGS) entry which is preliminary data.</text>
</comment>
<reference evidence="2 3" key="1">
    <citation type="journal article" date="2016" name="Nat. Commun.">
        <title>Thousands of microbial genomes shed light on interconnected biogeochemical processes in an aquifer system.</title>
        <authorList>
            <person name="Anantharaman K."/>
            <person name="Brown C.T."/>
            <person name="Hug L.A."/>
            <person name="Sharon I."/>
            <person name="Castelle C.J."/>
            <person name="Probst A.J."/>
            <person name="Thomas B.C."/>
            <person name="Singh A."/>
            <person name="Wilkins M.J."/>
            <person name="Karaoz U."/>
            <person name="Brodie E.L."/>
            <person name="Williams K.H."/>
            <person name="Hubbard S.S."/>
            <person name="Banfield J.F."/>
        </authorList>
    </citation>
    <scope>NUCLEOTIDE SEQUENCE [LARGE SCALE GENOMIC DNA]</scope>
</reference>
<evidence type="ECO:0000313" key="3">
    <source>
        <dbReference type="Proteomes" id="UP000178870"/>
    </source>
</evidence>
<dbReference type="Proteomes" id="UP000178870">
    <property type="component" value="Unassembled WGS sequence"/>
</dbReference>
<dbReference type="EMBL" id="MGGP01000012">
    <property type="protein sequence ID" value="OGM32838.1"/>
    <property type="molecule type" value="Genomic_DNA"/>
</dbReference>
<dbReference type="PANTHER" id="PTHR43861">
    <property type="entry name" value="TRANS-ACONITATE 2-METHYLTRANSFERASE-RELATED"/>
    <property type="match status" value="1"/>
</dbReference>
<sequence>MAAAYDDYDYPRYWEKRAYEHQSEVIVLKDFFKRLGGNKKILEIGAGYGRLAKVYNKYCSEATLVDPSLGILQKAKTYLNGEAKKVTFVRSTLKNLPAKLTKKFDVVVLVRVMHHIKDPELAIKTASRYLPHGGYLILEFANKLHGKAILKNLLSGNFTFPIDIFPQDKRSTGNIKKRSILFLNHHPDIVEATLRDNGFKIIDKRSVSNIRNSSVKKIFSLKYLTRLEELIQKPLAKFNFGPSIFILAKKK</sequence>
<accession>A0A1F7Z1J8</accession>
<evidence type="ECO:0000313" key="2">
    <source>
        <dbReference type="EMBL" id="OGM32838.1"/>
    </source>
</evidence>
<dbReference type="GO" id="GO:0008757">
    <property type="term" value="F:S-adenosylmethionine-dependent methyltransferase activity"/>
    <property type="evidence" value="ECO:0007669"/>
    <property type="project" value="InterPro"/>
</dbReference>
<dbReference type="CDD" id="cd02440">
    <property type="entry name" value="AdoMet_MTases"/>
    <property type="match status" value="1"/>
</dbReference>
<proteinExistence type="predicted"/>
<name>A0A1F7Z1J8_9BACT</name>
<organism evidence="2 3">
    <name type="scientific">Candidatus Woesebacteria bacterium RIFCSPHIGHO2_01_FULL_44_21</name>
    <dbReference type="NCBI Taxonomy" id="1802503"/>
    <lineage>
        <taxon>Bacteria</taxon>
        <taxon>Candidatus Woeseibacteriota</taxon>
    </lineage>
</organism>
<dbReference type="InterPro" id="IPR029063">
    <property type="entry name" value="SAM-dependent_MTases_sf"/>
</dbReference>
<dbReference type="Gene3D" id="3.40.50.150">
    <property type="entry name" value="Vaccinia Virus protein VP39"/>
    <property type="match status" value="1"/>
</dbReference>
<dbReference type="InterPro" id="IPR013216">
    <property type="entry name" value="Methyltransf_11"/>
</dbReference>
<evidence type="ECO:0000259" key="1">
    <source>
        <dbReference type="Pfam" id="PF08241"/>
    </source>
</evidence>
<dbReference type="AlphaFoldDB" id="A0A1F7Z1J8"/>
<feature type="domain" description="Methyltransferase type 11" evidence="1">
    <location>
        <begin position="42"/>
        <end position="138"/>
    </location>
</feature>
<dbReference type="SUPFAM" id="SSF53335">
    <property type="entry name" value="S-adenosyl-L-methionine-dependent methyltransferases"/>
    <property type="match status" value="1"/>
</dbReference>
<protein>
    <recommendedName>
        <fullName evidence="1">Methyltransferase type 11 domain-containing protein</fullName>
    </recommendedName>
</protein>